<feature type="transmembrane region" description="Helical" evidence="2">
    <location>
        <begin position="148"/>
        <end position="165"/>
    </location>
</feature>
<accession>A0A9W7CEA1</accession>
<feature type="region of interest" description="Disordered" evidence="1">
    <location>
        <begin position="30"/>
        <end position="54"/>
    </location>
</feature>
<name>A0A9W7CEA1_9STRA</name>
<evidence type="ECO:0000313" key="6">
    <source>
        <dbReference type="Proteomes" id="UP001165160"/>
    </source>
</evidence>
<feature type="chain" id="PRO_5040783753" description="Fatty acid hydroxylase domain-containing protein" evidence="3">
    <location>
        <begin position="25"/>
        <end position="324"/>
    </location>
</feature>
<gene>
    <name evidence="5" type="ORF">TrVE_jg4735</name>
</gene>
<dbReference type="EMBL" id="BRXX01000359">
    <property type="protein sequence ID" value="GMI07113.1"/>
    <property type="molecule type" value="Genomic_DNA"/>
</dbReference>
<dbReference type="GO" id="GO:0016491">
    <property type="term" value="F:oxidoreductase activity"/>
    <property type="evidence" value="ECO:0007669"/>
    <property type="project" value="InterPro"/>
</dbReference>
<evidence type="ECO:0000256" key="1">
    <source>
        <dbReference type="SAM" id="MobiDB-lite"/>
    </source>
</evidence>
<dbReference type="AlphaFoldDB" id="A0A9W7CEA1"/>
<evidence type="ECO:0000313" key="5">
    <source>
        <dbReference type="EMBL" id="GMI07113.1"/>
    </source>
</evidence>
<protein>
    <recommendedName>
        <fullName evidence="4">Fatty acid hydroxylase domain-containing protein</fullName>
    </recommendedName>
</protein>
<feature type="domain" description="Fatty acid hydroxylase" evidence="4">
    <location>
        <begin position="186"/>
        <end position="320"/>
    </location>
</feature>
<keyword evidence="6" id="KW-1185">Reference proteome</keyword>
<feature type="compositionally biased region" description="Polar residues" evidence="1">
    <location>
        <begin position="30"/>
        <end position="49"/>
    </location>
</feature>
<comment type="caution">
    <text evidence="5">The sequence shown here is derived from an EMBL/GenBank/DDBJ whole genome shotgun (WGS) entry which is preliminary data.</text>
</comment>
<keyword evidence="2" id="KW-0472">Membrane</keyword>
<feature type="transmembrane region" description="Helical" evidence="2">
    <location>
        <begin position="185"/>
        <end position="203"/>
    </location>
</feature>
<keyword evidence="3" id="KW-0732">Signal</keyword>
<evidence type="ECO:0000259" key="4">
    <source>
        <dbReference type="Pfam" id="PF04116"/>
    </source>
</evidence>
<evidence type="ECO:0000256" key="3">
    <source>
        <dbReference type="SAM" id="SignalP"/>
    </source>
</evidence>
<dbReference type="Proteomes" id="UP001165160">
    <property type="component" value="Unassembled WGS sequence"/>
</dbReference>
<organism evidence="5 6">
    <name type="scientific">Triparma verrucosa</name>
    <dbReference type="NCBI Taxonomy" id="1606542"/>
    <lineage>
        <taxon>Eukaryota</taxon>
        <taxon>Sar</taxon>
        <taxon>Stramenopiles</taxon>
        <taxon>Ochrophyta</taxon>
        <taxon>Bolidophyceae</taxon>
        <taxon>Parmales</taxon>
        <taxon>Triparmaceae</taxon>
        <taxon>Triparma</taxon>
    </lineage>
</organism>
<dbReference type="InterPro" id="IPR006694">
    <property type="entry name" value="Fatty_acid_hydroxylase"/>
</dbReference>
<dbReference type="Pfam" id="PF04116">
    <property type="entry name" value="FA_hydroxylase"/>
    <property type="match status" value="1"/>
</dbReference>
<feature type="signal peptide" evidence="3">
    <location>
        <begin position="1"/>
        <end position="24"/>
    </location>
</feature>
<keyword evidence="2" id="KW-0812">Transmembrane</keyword>
<dbReference type="GO" id="GO:0005506">
    <property type="term" value="F:iron ion binding"/>
    <property type="evidence" value="ECO:0007669"/>
    <property type="project" value="InterPro"/>
</dbReference>
<proteinExistence type="predicted"/>
<evidence type="ECO:0000256" key="2">
    <source>
        <dbReference type="SAM" id="Phobius"/>
    </source>
</evidence>
<reference evidence="6" key="1">
    <citation type="journal article" date="2023" name="Commun. Biol.">
        <title>Genome analysis of Parmales, the sister group of diatoms, reveals the evolutionary specialization of diatoms from phago-mixotrophs to photoautotrophs.</title>
        <authorList>
            <person name="Ban H."/>
            <person name="Sato S."/>
            <person name="Yoshikawa S."/>
            <person name="Yamada K."/>
            <person name="Nakamura Y."/>
            <person name="Ichinomiya M."/>
            <person name="Sato N."/>
            <person name="Blanc-Mathieu R."/>
            <person name="Endo H."/>
            <person name="Kuwata A."/>
            <person name="Ogata H."/>
        </authorList>
    </citation>
    <scope>NUCLEOTIDE SEQUENCE [LARGE SCALE GENOMIC DNA]</scope>
    <source>
        <strain evidence="6">NIES 3699</strain>
    </source>
</reference>
<feature type="transmembrane region" description="Helical" evidence="2">
    <location>
        <begin position="115"/>
        <end position="132"/>
    </location>
</feature>
<keyword evidence="2" id="KW-1133">Transmembrane helix</keyword>
<dbReference type="GO" id="GO:0008610">
    <property type="term" value="P:lipid biosynthetic process"/>
    <property type="evidence" value="ECO:0007669"/>
    <property type="project" value="InterPro"/>
</dbReference>
<sequence length="324" mass="36319">MVAVPRRVILLALIFLLGAQTASPLILRPQSSRIKPHTPTQTSTTSLRQSAIPPPPTKLPGSDDFVVNLARISPLSVPAAYSLVPSFHASADSLVSSLYASITSLPLTHDPMFEAYVASFSFVAWISALSFYKNSPGSLTWLSNAKEWFNPLASYLGSIYLYHLIHPHPSLPSTAPSAGQLTIDVIFGIVLYDFAMYWVHYLMHESAWSGHRYHHRTRGADIQPVETVQHGYLDGAAQVVVNVLVQQVSPFGLGGKHFLSRLLHNVIVTYLLTESHSGLDERWMTHRLYPSIFGGAKRHKLHHERGEGFYQQFFMYLDDWRRTK</sequence>